<dbReference type="GO" id="GO:0016705">
    <property type="term" value="F:oxidoreductase activity, acting on paired donors, with incorporation or reduction of molecular oxygen"/>
    <property type="evidence" value="ECO:0007669"/>
    <property type="project" value="InterPro"/>
</dbReference>
<dbReference type="GO" id="GO:0004497">
    <property type="term" value="F:monooxygenase activity"/>
    <property type="evidence" value="ECO:0007669"/>
    <property type="project" value="UniProtKB-KW"/>
</dbReference>
<comment type="caution">
    <text evidence="10">The sequence shown here is derived from an EMBL/GenBank/DDBJ whole genome shotgun (WGS) entry which is preliminary data.</text>
</comment>
<dbReference type="GO" id="GO:0005506">
    <property type="term" value="F:iron ion binding"/>
    <property type="evidence" value="ECO:0007669"/>
    <property type="project" value="InterPro"/>
</dbReference>
<feature type="binding site" description="axial binding residue" evidence="7">
    <location>
        <position position="453"/>
    </location>
    <ligand>
        <name>heme</name>
        <dbReference type="ChEBI" id="CHEBI:30413"/>
    </ligand>
    <ligandPart>
        <name>Fe</name>
        <dbReference type="ChEBI" id="CHEBI:18248"/>
    </ligandPart>
</feature>
<name>A0A1V8T2E6_9PEZI</name>
<dbReference type="InterPro" id="IPR002401">
    <property type="entry name" value="Cyt_P450_E_grp-I"/>
</dbReference>
<keyword evidence="4 8" id="KW-0560">Oxidoreductase</keyword>
<dbReference type="AlphaFoldDB" id="A0A1V8T2E6"/>
<dbReference type="Proteomes" id="UP000192596">
    <property type="component" value="Unassembled WGS sequence"/>
</dbReference>
<gene>
    <name evidence="10" type="ORF">B0A48_09110</name>
</gene>
<evidence type="ECO:0000256" key="9">
    <source>
        <dbReference type="SAM" id="Phobius"/>
    </source>
</evidence>
<protein>
    <recommendedName>
        <fullName evidence="12">Trichodiene oxygenase</fullName>
    </recommendedName>
</protein>
<keyword evidence="9" id="KW-0472">Membrane</keyword>
<evidence type="ECO:0000256" key="4">
    <source>
        <dbReference type="ARBA" id="ARBA00023002"/>
    </source>
</evidence>
<dbReference type="InterPro" id="IPR017972">
    <property type="entry name" value="Cyt_P450_CS"/>
</dbReference>
<sequence>MAAIRELLGTSAMSIVLLALSGISVVALLYTVVYRLYLSPIAKFPGPKLAALSTAYTFYYDVVKRGKLPWELERLHEKYGPIVRITPWEVHIVDPDFYDALYAGSNEKRDKDAMALGGFGLSRSVIATAGHDLHRMRRAALNPFFSKQAVNRLEARTIRAKIDKLCEQLRQRSETGEPVNLEHAFVAMTTDIMTEFCFNQCYDYLDRPDFSPEYAKLLITTAESSNLFRYCPFVIEWLMAAPPWFVEKLDPSLAPVLTMKSDQLARIELVKQSLGRGEKEPKNRTIFHDLIESEDLPPEERSTKHLVEAGQILVVAGSVTTVHFLKSILYFIVADDSILERLSVELKQAILNPYDLPPTHVLEQLPYLTAVIKECSRLCDGASSRLARIAPDRELQFKQWTIPRGTSVSMSTWLQHHNADVFPDPDKFDPQRWLGDSKLDKYLVNFSRGTRGCLGINLARSEMYLTVATLIRRFDFELFETSRGDVDMAHDFFVPYSSVDSKGVRMTVKRCVGI</sequence>
<feature type="transmembrane region" description="Helical" evidence="9">
    <location>
        <begin position="12"/>
        <end position="37"/>
    </location>
</feature>
<dbReference type="GO" id="GO:0020037">
    <property type="term" value="F:heme binding"/>
    <property type="evidence" value="ECO:0007669"/>
    <property type="project" value="InterPro"/>
</dbReference>
<dbReference type="PANTHER" id="PTHR24305:SF157">
    <property type="entry name" value="N-ACETYLTRYPTOPHAN 6-HYDROXYLASE IVOC-RELATED"/>
    <property type="match status" value="1"/>
</dbReference>
<dbReference type="STRING" id="1507870.A0A1V8T2E6"/>
<reference evidence="11" key="1">
    <citation type="submission" date="2017-03" db="EMBL/GenBank/DDBJ databases">
        <title>Genomes of endolithic fungi from Antarctica.</title>
        <authorList>
            <person name="Coleine C."/>
            <person name="Masonjones S."/>
            <person name="Stajich J.E."/>
        </authorList>
    </citation>
    <scope>NUCLEOTIDE SEQUENCE [LARGE SCALE GENOMIC DNA]</scope>
    <source>
        <strain evidence="11">CCFEE 5527</strain>
    </source>
</reference>
<evidence type="ECO:0000256" key="6">
    <source>
        <dbReference type="ARBA" id="ARBA00023033"/>
    </source>
</evidence>
<comment type="cofactor">
    <cofactor evidence="1 7">
        <name>heme</name>
        <dbReference type="ChEBI" id="CHEBI:30413"/>
    </cofactor>
</comment>
<keyword evidence="3 7" id="KW-0479">Metal-binding</keyword>
<evidence type="ECO:0000256" key="5">
    <source>
        <dbReference type="ARBA" id="ARBA00023004"/>
    </source>
</evidence>
<dbReference type="InParanoid" id="A0A1V8T2E6"/>
<dbReference type="InterPro" id="IPR001128">
    <property type="entry name" value="Cyt_P450"/>
</dbReference>
<dbReference type="PANTHER" id="PTHR24305">
    <property type="entry name" value="CYTOCHROME P450"/>
    <property type="match status" value="1"/>
</dbReference>
<organism evidence="10 11">
    <name type="scientific">Cryoendolithus antarcticus</name>
    <dbReference type="NCBI Taxonomy" id="1507870"/>
    <lineage>
        <taxon>Eukaryota</taxon>
        <taxon>Fungi</taxon>
        <taxon>Dikarya</taxon>
        <taxon>Ascomycota</taxon>
        <taxon>Pezizomycotina</taxon>
        <taxon>Dothideomycetes</taxon>
        <taxon>Dothideomycetidae</taxon>
        <taxon>Cladosporiales</taxon>
        <taxon>Cladosporiaceae</taxon>
        <taxon>Cryoendolithus</taxon>
    </lineage>
</organism>
<evidence type="ECO:0000256" key="3">
    <source>
        <dbReference type="ARBA" id="ARBA00022723"/>
    </source>
</evidence>
<keyword evidence="9" id="KW-0812">Transmembrane</keyword>
<evidence type="ECO:0000256" key="2">
    <source>
        <dbReference type="ARBA" id="ARBA00010617"/>
    </source>
</evidence>
<comment type="similarity">
    <text evidence="2 8">Belongs to the cytochrome P450 family.</text>
</comment>
<keyword evidence="11" id="KW-1185">Reference proteome</keyword>
<dbReference type="SUPFAM" id="SSF48264">
    <property type="entry name" value="Cytochrome P450"/>
    <property type="match status" value="1"/>
</dbReference>
<dbReference type="PROSITE" id="PS00086">
    <property type="entry name" value="CYTOCHROME_P450"/>
    <property type="match status" value="1"/>
</dbReference>
<dbReference type="InterPro" id="IPR036396">
    <property type="entry name" value="Cyt_P450_sf"/>
</dbReference>
<dbReference type="PRINTS" id="PR00463">
    <property type="entry name" value="EP450I"/>
</dbReference>
<keyword evidence="7 8" id="KW-0349">Heme</keyword>
<proteinExistence type="inferred from homology"/>
<accession>A0A1V8T2E6</accession>
<dbReference type="CDD" id="cd11062">
    <property type="entry name" value="CYP58-like"/>
    <property type="match status" value="1"/>
</dbReference>
<evidence type="ECO:0000313" key="11">
    <source>
        <dbReference type="Proteomes" id="UP000192596"/>
    </source>
</evidence>
<evidence type="ECO:0000313" key="10">
    <source>
        <dbReference type="EMBL" id="OQO05342.1"/>
    </source>
</evidence>
<dbReference type="Gene3D" id="1.10.630.10">
    <property type="entry name" value="Cytochrome P450"/>
    <property type="match status" value="1"/>
</dbReference>
<dbReference type="PRINTS" id="PR00385">
    <property type="entry name" value="P450"/>
</dbReference>
<keyword evidence="5 7" id="KW-0408">Iron</keyword>
<dbReference type="EMBL" id="NAJO01000019">
    <property type="protein sequence ID" value="OQO05342.1"/>
    <property type="molecule type" value="Genomic_DNA"/>
</dbReference>
<dbReference type="OrthoDB" id="3945418at2759"/>
<dbReference type="InterPro" id="IPR050121">
    <property type="entry name" value="Cytochrome_P450_monoxygenase"/>
</dbReference>
<evidence type="ECO:0000256" key="8">
    <source>
        <dbReference type="RuleBase" id="RU000461"/>
    </source>
</evidence>
<evidence type="ECO:0000256" key="1">
    <source>
        <dbReference type="ARBA" id="ARBA00001971"/>
    </source>
</evidence>
<dbReference type="Pfam" id="PF00067">
    <property type="entry name" value="p450"/>
    <property type="match status" value="1"/>
</dbReference>
<evidence type="ECO:0008006" key="12">
    <source>
        <dbReference type="Google" id="ProtNLM"/>
    </source>
</evidence>
<keyword evidence="6 8" id="KW-0503">Monooxygenase</keyword>
<keyword evidence="9" id="KW-1133">Transmembrane helix</keyword>
<evidence type="ECO:0000256" key="7">
    <source>
        <dbReference type="PIRSR" id="PIRSR602401-1"/>
    </source>
</evidence>